<dbReference type="EnsemblPlants" id="MELO3C011557.2.1">
    <property type="protein sequence ID" value="MELO3C011557.2.1"/>
    <property type="gene ID" value="MELO3C011557.2"/>
</dbReference>
<name>A0A9I9D112_CUCME</name>
<dbReference type="AlphaFoldDB" id="A0A9I9D112"/>
<evidence type="ECO:0000313" key="1">
    <source>
        <dbReference type="EnsemblPlants" id="MELO3C011557.2.1"/>
    </source>
</evidence>
<proteinExistence type="predicted"/>
<protein>
    <submittedName>
        <fullName evidence="1">Uncharacterized protein</fullName>
    </submittedName>
</protein>
<sequence>MGAAFGFAEIWKTQRVARHGSGERSLDRGSARVWANRLDVASSEQNRDLDGRTASPIAGRFNGGDRRKILRAVGGGLFGGKPILKKEERENTRRRGVLSVLKRRRGVETRLELAGDGGGKGRADRELCKIGGGGGG</sequence>
<organism evidence="1">
    <name type="scientific">Cucumis melo</name>
    <name type="common">Muskmelon</name>
    <dbReference type="NCBI Taxonomy" id="3656"/>
    <lineage>
        <taxon>Eukaryota</taxon>
        <taxon>Viridiplantae</taxon>
        <taxon>Streptophyta</taxon>
        <taxon>Embryophyta</taxon>
        <taxon>Tracheophyta</taxon>
        <taxon>Spermatophyta</taxon>
        <taxon>Magnoliopsida</taxon>
        <taxon>eudicotyledons</taxon>
        <taxon>Gunneridae</taxon>
        <taxon>Pentapetalae</taxon>
        <taxon>rosids</taxon>
        <taxon>fabids</taxon>
        <taxon>Cucurbitales</taxon>
        <taxon>Cucurbitaceae</taxon>
        <taxon>Benincaseae</taxon>
        <taxon>Cucumis</taxon>
    </lineage>
</organism>
<accession>A0A9I9D112</accession>
<dbReference type="Gramene" id="MELO3C011557.2.1">
    <property type="protein sequence ID" value="MELO3C011557.2.1"/>
    <property type="gene ID" value="MELO3C011557.2"/>
</dbReference>
<reference evidence="1" key="1">
    <citation type="submission" date="2023-03" db="UniProtKB">
        <authorList>
            <consortium name="EnsemblPlants"/>
        </authorList>
    </citation>
    <scope>IDENTIFICATION</scope>
</reference>